<keyword evidence="2" id="KW-1185">Reference proteome</keyword>
<evidence type="ECO:0000313" key="1">
    <source>
        <dbReference type="EMBL" id="QXH50503.1"/>
    </source>
</evidence>
<protein>
    <submittedName>
        <fullName evidence="1">Uncharacterized protein</fullName>
    </submittedName>
</protein>
<sequence length="258" mass="28061">MTPLFTVALEHGYFPVGGVQPFEVVPLADTARLMARYQLRLQRQQGAFCLLAGRADAGFIHYLGQQARQGELNFWLCCDPALFVAITQLPGDWLGTLRLATQPGSLQLTPVPGERLPGPGDAVALLSLSLEHLLAVGPAPIYQARFEVRSLGWDYYLVNRSEVLLQAPAVVGGDGQCFDGPNAVRLPGGEQALHFSSGARRFTVQQVPTETFDLVDRISPGHGQAEVEHCYLKGLPTPGQQQLCAGTQLERCAMHVYL</sequence>
<reference evidence="1" key="1">
    <citation type="journal article" date="2021" name="Microorganisms">
        <title>The Ever-Expanding Pseudomonas Genus: Description of 43 New Species and Partition of the Pseudomonas putida Group.</title>
        <authorList>
            <person name="Girard L."/>
            <person name="Lood C."/>
            <person name="Hofte M."/>
            <person name="Vandamme P."/>
            <person name="Rokni-Zadeh H."/>
            <person name="van Noort V."/>
            <person name="Lavigne R."/>
            <person name="De Mot R."/>
        </authorList>
    </citation>
    <scope>NUCLEOTIDE SEQUENCE</scope>
    <source>
        <strain evidence="1">COW40</strain>
    </source>
</reference>
<evidence type="ECO:0000313" key="2">
    <source>
        <dbReference type="Proteomes" id="UP001046350"/>
    </source>
</evidence>
<organism evidence="1 2">
    <name type="scientific">Pseudomonas fakonensis</name>
    <dbReference type="NCBI Taxonomy" id="2842355"/>
    <lineage>
        <taxon>Bacteria</taxon>
        <taxon>Pseudomonadati</taxon>
        <taxon>Pseudomonadota</taxon>
        <taxon>Gammaproteobacteria</taxon>
        <taxon>Pseudomonadales</taxon>
        <taxon>Pseudomonadaceae</taxon>
        <taxon>Pseudomonas</taxon>
    </lineage>
</organism>
<dbReference type="EMBL" id="CP077076">
    <property type="protein sequence ID" value="QXH50503.1"/>
    <property type="molecule type" value="Genomic_DNA"/>
</dbReference>
<gene>
    <name evidence="1" type="ORF">KSS94_21545</name>
</gene>
<dbReference type="Proteomes" id="UP001046350">
    <property type="component" value="Chromosome"/>
</dbReference>
<name>A0ABX8N490_9PSED</name>
<accession>A0ABX8N490</accession>
<proteinExistence type="predicted"/>
<dbReference type="RefSeq" id="WP_217840078.1">
    <property type="nucleotide sequence ID" value="NZ_CP077076.1"/>
</dbReference>